<dbReference type="SUPFAM" id="SSF46689">
    <property type="entry name" value="Homeodomain-like"/>
    <property type="match status" value="2"/>
</dbReference>
<dbReference type="InterPro" id="IPR009057">
    <property type="entry name" value="Homeodomain-like_sf"/>
</dbReference>
<organism evidence="6 7">
    <name type="scientific">Novosphingobium barchaimii LL02</name>
    <dbReference type="NCBI Taxonomy" id="1114963"/>
    <lineage>
        <taxon>Bacteria</taxon>
        <taxon>Pseudomonadati</taxon>
        <taxon>Pseudomonadota</taxon>
        <taxon>Alphaproteobacteria</taxon>
        <taxon>Sphingomonadales</taxon>
        <taxon>Sphingomonadaceae</taxon>
        <taxon>Novosphingobium</taxon>
    </lineage>
</organism>
<evidence type="ECO:0000313" key="7">
    <source>
        <dbReference type="Proteomes" id="UP000052268"/>
    </source>
</evidence>
<dbReference type="EMBL" id="JACU01000004">
    <property type="protein sequence ID" value="KMS56249.1"/>
    <property type="molecule type" value="Genomic_DNA"/>
</dbReference>
<dbReference type="RefSeq" id="WP_082699680.1">
    <property type="nucleotide sequence ID" value="NZ_KQ130453.1"/>
</dbReference>
<dbReference type="InterPro" id="IPR001647">
    <property type="entry name" value="HTH_TetR"/>
</dbReference>
<evidence type="ECO:0000313" key="6">
    <source>
        <dbReference type="EMBL" id="KMS56249.1"/>
    </source>
</evidence>
<keyword evidence="7" id="KW-1185">Reference proteome</keyword>
<dbReference type="Gene3D" id="1.10.357.10">
    <property type="entry name" value="Tetracycline Repressor, domain 2"/>
    <property type="match status" value="2"/>
</dbReference>
<dbReference type="GO" id="GO:0003700">
    <property type="term" value="F:DNA-binding transcription factor activity"/>
    <property type="evidence" value="ECO:0007669"/>
    <property type="project" value="TreeGrafter"/>
</dbReference>
<evidence type="ECO:0000256" key="1">
    <source>
        <dbReference type="ARBA" id="ARBA00023015"/>
    </source>
</evidence>
<dbReference type="AlphaFoldDB" id="A0A0J7XXJ8"/>
<accession>A0A0J7XXJ8</accession>
<dbReference type="InterPro" id="IPR050109">
    <property type="entry name" value="HTH-type_TetR-like_transc_reg"/>
</dbReference>
<name>A0A0J7XXJ8_9SPHN</name>
<dbReference type="GO" id="GO:0000976">
    <property type="term" value="F:transcription cis-regulatory region binding"/>
    <property type="evidence" value="ECO:0007669"/>
    <property type="project" value="TreeGrafter"/>
</dbReference>
<dbReference type="PANTHER" id="PTHR30055:SF234">
    <property type="entry name" value="HTH-TYPE TRANSCRIPTIONAL REGULATOR BETI"/>
    <property type="match status" value="1"/>
</dbReference>
<keyword evidence="3" id="KW-0804">Transcription</keyword>
<feature type="domain" description="HTH tetR-type" evidence="5">
    <location>
        <begin position="213"/>
        <end position="273"/>
    </location>
</feature>
<feature type="DNA-binding region" description="H-T-H motif" evidence="4">
    <location>
        <begin position="25"/>
        <end position="44"/>
    </location>
</feature>
<proteinExistence type="predicted"/>
<keyword evidence="1" id="KW-0805">Transcription regulation</keyword>
<comment type="caution">
    <text evidence="6">The sequence shown here is derived from an EMBL/GenBank/DDBJ whole genome shotgun (WGS) entry which is preliminary data.</text>
</comment>
<evidence type="ECO:0000256" key="3">
    <source>
        <dbReference type="ARBA" id="ARBA00023163"/>
    </source>
</evidence>
<gene>
    <name evidence="6" type="ORF">V474_14940</name>
</gene>
<feature type="DNA-binding region" description="H-T-H motif" evidence="4">
    <location>
        <begin position="236"/>
        <end position="255"/>
    </location>
</feature>
<dbReference type="PRINTS" id="PR00455">
    <property type="entry name" value="HTHTETR"/>
</dbReference>
<feature type="domain" description="HTH tetR-type" evidence="5">
    <location>
        <begin position="2"/>
        <end position="62"/>
    </location>
</feature>
<protein>
    <submittedName>
        <fullName evidence="6">TetR family transcriptional regulator</fullName>
    </submittedName>
</protein>
<dbReference type="PROSITE" id="PS50977">
    <property type="entry name" value="HTH_TETR_2"/>
    <property type="match status" value="2"/>
</dbReference>
<reference evidence="6 7" key="1">
    <citation type="journal article" date="2015" name="G3 (Bethesda)">
        <title>Insights into Ongoing Evolution of the Hexachlorocyclohexane Catabolic Pathway from Comparative Genomics of Ten Sphingomonadaceae Strains.</title>
        <authorList>
            <person name="Pearce S.L."/>
            <person name="Oakeshott J.G."/>
            <person name="Pandey G."/>
        </authorList>
    </citation>
    <scope>NUCLEOTIDE SEQUENCE [LARGE SCALE GENOMIC DNA]</scope>
    <source>
        <strain evidence="6 7">LL02</strain>
    </source>
</reference>
<sequence>MPSSYDRLVATVHKQWEEQGGAAMSVRRISVAAGVPVSSIYHHFESMEHLLVAAQQAQLVRARAWCKGLLAEAEGLPGCPESFAGFFAEAVDDWAIRQRDLAFAWRECRLLAGGNTLFDAAGHEWEQLWAWFWQEAGEQFALGEFAGVADRMFENESFLHMIRWRRLVDRAGLDETARTLGALVCRKPVPPAPWREFAREEAIRSMPTLLQRDPMAAQIVTAAAELIDTSGVASLTHRMVAERAGLTLGMVSHKFKTKSALIEAAFEGLYSANVERMQAGPGGGAIHGAQDVVSGIIQLLRTGTSARGSNELFVAVARDASLRQFGLQLRYLRGRTSRSTLQGLLGPDRAVGIVEAALFSGFTASLIRSRAEAGSRQPEEEAIRRELECVIALMGA</sequence>
<dbReference type="PATRIC" id="fig|1114963.3.peg.1813"/>
<dbReference type="Pfam" id="PF00440">
    <property type="entry name" value="TetR_N"/>
    <property type="match status" value="2"/>
</dbReference>
<keyword evidence="2 4" id="KW-0238">DNA-binding</keyword>
<evidence type="ECO:0000256" key="4">
    <source>
        <dbReference type="PROSITE-ProRule" id="PRU00335"/>
    </source>
</evidence>
<dbReference type="Proteomes" id="UP000052268">
    <property type="component" value="Unassembled WGS sequence"/>
</dbReference>
<evidence type="ECO:0000259" key="5">
    <source>
        <dbReference type="PROSITE" id="PS50977"/>
    </source>
</evidence>
<dbReference type="PANTHER" id="PTHR30055">
    <property type="entry name" value="HTH-TYPE TRANSCRIPTIONAL REGULATOR RUTR"/>
    <property type="match status" value="1"/>
</dbReference>
<evidence type="ECO:0000256" key="2">
    <source>
        <dbReference type="ARBA" id="ARBA00023125"/>
    </source>
</evidence>
<dbReference type="OrthoDB" id="7182470at2"/>